<dbReference type="Pfam" id="PF16911">
    <property type="entry name" value="PapA_C"/>
    <property type="match status" value="1"/>
</dbReference>
<evidence type="ECO:0000256" key="4">
    <source>
        <dbReference type="ARBA" id="ARBA00006558"/>
    </source>
</evidence>
<evidence type="ECO:0000256" key="2">
    <source>
        <dbReference type="ARBA" id="ARBA00000625"/>
    </source>
</evidence>
<evidence type="ECO:0000256" key="6">
    <source>
        <dbReference type="ARBA" id="ARBA00013449"/>
    </source>
</evidence>
<accession>A0A7D6Z7D0</accession>
<proteinExistence type="inferred from homology"/>
<evidence type="ECO:0000256" key="11">
    <source>
        <dbReference type="ARBA" id="ARBA00032317"/>
    </source>
</evidence>
<evidence type="ECO:0000256" key="1">
    <source>
        <dbReference type="ARBA" id="ARBA00000026"/>
    </source>
</evidence>
<feature type="transmembrane region" description="Helical" evidence="13">
    <location>
        <begin position="6"/>
        <end position="26"/>
    </location>
</feature>
<dbReference type="GO" id="GO:0016746">
    <property type="term" value="F:acyltransferase activity"/>
    <property type="evidence" value="ECO:0007669"/>
    <property type="project" value="UniProtKB-KW"/>
</dbReference>
<keyword evidence="16" id="KW-1185">Reference proteome</keyword>
<reference evidence="15 16" key="1">
    <citation type="submission" date="2020-07" db="EMBL/GenBank/DDBJ databases">
        <authorList>
            <person name="Zhuang K."/>
            <person name="Ran Y."/>
        </authorList>
    </citation>
    <scope>NUCLEOTIDE SEQUENCE [LARGE SCALE GENOMIC DNA]</scope>
    <source>
        <strain evidence="15 16">WCH-YHL-001</strain>
    </source>
</reference>
<organism evidence="15 16">
    <name type="scientific">Nocardia huaxiensis</name>
    <dbReference type="NCBI Taxonomy" id="2755382"/>
    <lineage>
        <taxon>Bacteria</taxon>
        <taxon>Bacillati</taxon>
        <taxon>Actinomycetota</taxon>
        <taxon>Actinomycetes</taxon>
        <taxon>Mycobacteriales</taxon>
        <taxon>Nocardiaceae</taxon>
        <taxon>Nocardia</taxon>
    </lineage>
</organism>
<dbReference type="EC" id="2.3.1.282" evidence="5"/>
<evidence type="ECO:0000256" key="13">
    <source>
        <dbReference type="SAM" id="Phobius"/>
    </source>
</evidence>
<dbReference type="AlphaFoldDB" id="A0A7D6Z7D0"/>
<dbReference type="Proteomes" id="UP000515512">
    <property type="component" value="Chromosome"/>
</dbReference>
<feature type="domain" description="Phthiocerol/phthiodiolone dimycocerosyl transferase C-terminal" evidence="14">
    <location>
        <begin position="184"/>
        <end position="368"/>
    </location>
</feature>
<dbReference type="RefSeq" id="WP_181579914.1">
    <property type="nucleotide sequence ID" value="NZ_CP059399.1"/>
</dbReference>
<dbReference type="InterPro" id="IPR031641">
    <property type="entry name" value="PapA_C"/>
</dbReference>
<keyword evidence="7" id="KW-0443">Lipid metabolism</keyword>
<dbReference type="InterPro" id="IPR023213">
    <property type="entry name" value="CAT-like_dom_sf"/>
</dbReference>
<keyword evidence="13" id="KW-0472">Membrane</keyword>
<keyword evidence="8" id="KW-0808">Transferase</keyword>
<dbReference type="EMBL" id="CP059399">
    <property type="protein sequence ID" value="QLY28708.1"/>
    <property type="molecule type" value="Genomic_DNA"/>
</dbReference>
<evidence type="ECO:0000256" key="3">
    <source>
        <dbReference type="ARBA" id="ARBA00001907"/>
    </source>
</evidence>
<dbReference type="Gene3D" id="3.30.559.30">
    <property type="entry name" value="Nonribosomal peptide synthetase, condensation domain"/>
    <property type="match status" value="1"/>
</dbReference>
<gene>
    <name evidence="15" type="ORF">H0264_25685</name>
</gene>
<keyword evidence="9" id="KW-0012">Acyltransferase</keyword>
<comment type="similarity">
    <text evidence="4">Belongs to the acyltransferase PapA5 family.</text>
</comment>
<evidence type="ECO:0000313" key="15">
    <source>
        <dbReference type="EMBL" id="QLY28708.1"/>
    </source>
</evidence>
<protein>
    <recommendedName>
        <fullName evidence="6">Phthiocerol/phthiodiolone dimycocerosyl transferase</fullName>
        <ecNumber evidence="5">2.3.1.282</ecNumber>
    </recommendedName>
    <alternativeName>
        <fullName evidence="12">Acyltransferase PapA5</fullName>
    </alternativeName>
    <alternativeName>
        <fullName evidence="10">Phthiocerol/phthiodiolone O-acyltransferase</fullName>
    </alternativeName>
    <alternativeName>
        <fullName evidence="11">Polyketide synthase-associated protein A5</fullName>
    </alternativeName>
</protein>
<evidence type="ECO:0000313" key="16">
    <source>
        <dbReference type="Proteomes" id="UP000515512"/>
    </source>
</evidence>
<keyword evidence="7" id="KW-0444">Lipid biosynthesis</keyword>
<evidence type="ECO:0000256" key="5">
    <source>
        <dbReference type="ARBA" id="ARBA00012866"/>
    </source>
</evidence>
<evidence type="ECO:0000256" key="7">
    <source>
        <dbReference type="ARBA" id="ARBA00022516"/>
    </source>
</evidence>
<comment type="catalytic activity">
    <reaction evidence="1">
        <text>2 a mycocerosyl-[mycocerosic acid synthase] + a phthiocerol = a dimycocerosyl phthiocerol + 2 holo-[mycocerosic acid synthase].</text>
        <dbReference type="EC" id="2.3.1.282"/>
    </reaction>
</comment>
<comment type="catalytic activity">
    <reaction evidence="3">
        <text>2 a mycocerosyl-[mycocerosic acid synthase] + a phthiodiolone = a dimycocerosyl phthiodiolone + 2 holo-[mycocerosic acid synthase].</text>
        <dbReference type="EC" id="2.3.1.282"/>
    </reaction>
</comment>
<evidence type="ECO:0000256" key="9">
    <source>
        <dbReference type="ARBA" id="ARBA00023315"/>
    </source>
</evidence>
<comment type="catalytic activity">
    <reaction evidence="2">
        <text>2 a mycocerosyl-[mycocerosic acid synthase] + a phenolphthiocerol = a dimycocerosyl phenolphthiocerol + 2 holo-[mycocerosic acid synthase].</text>
        <dbReference type="EC" id="2.3.1.282"/>
    </reaction>
</comment>
<dbReference type="KEGG" id="nhu:H0264_25685"/>
<evidence type="ECO:0000259" key="14">
    <source>
        <dbReference type="Pfam" id="PF16911"/>
    </source>
</evidence>
<evidence type="ECO:0000256" key="10">
    <source>
        <dbReference type="ARBA" id="ARBA00030465"/>
    </source>
</evidence>
<dbReference type="SUPFAM" id="SSF52777">
    <property type="entry name" value="CoA-dependent acyltransferases"/>
    <property type="match status" value="2"/>
</dbReference>
<keyword evidence="13" id="KW-0812">Transmembrane</keyword>
<dbReference type="Gene3D" id="3.30.559.10">
    <property type="entry name" value="Chloramphenicol acetyltransferase-like domain"/>
    <property type="match status" value="1"/>
</dbReference>
<evidence type="ECO:0000256" key="8">
    <source>
        <dbReference type="ARBA" id="ARBA00022679"/>
    </source>
</evidence>
<name>A0A7D6Z7D0_9NOCA</name>
<keyword evidence="13" id="KW-1133">Transmembrane helix</keyword>
<evidence type="ECO:0000256" key="12">
    <source>
        <dbReference type="ARBA" id="ARBA00033407"/>
    </source>
</evidence>
<sequence length="402" mass="41859">MPRKLTVSYVAICTGAVDIALLHNAFGLLCRKYPMLTGTIESTGGQCSLRIPGDDTSAAITETVAGPIADWLAGAGLTPLDPAHCLAKLAIVDEGDRTAVALQVCHAINDATLGLDLLARFWRIAASLAGNAACPDLTPVHPRNLEHAYHTRGLTLPELAAPPAGRVHSIPATDLGAGPGFAPMPAGRITLSRADTAALRAHARNSGTTLHALLSAAIVRAERAMLAESAGVATELPMIMFHLVDLRGHLRPAARPDEVTNALGFAPTLTACDPGTGLDVLATRVKAQIVAGIEDGAALAVMRAAAAVAAHGGPRQGVGNFITNWGVVPDLTVPAGIEIVDFRGFATSEPVSWVGYFVSTFAGRCSIEPAFSPRFHAPAQIAALRELIHANLERATTRARSR</sequence>